<reference evidence="4 5" key="1">
    <citation type="submission" date="2012-03" db="EMBL/GenBank/DDBJ databases">
        <title>The Genome Sequence of Bartonella taylorii 8TBB.</title>
        <authorList>
            <consortium name="The Broad Institute Genome Sequencing Platform"/>
            <consortium name="The Broad Institute Genome Sequencing Center for Infectious Disease"/>
            <person name="Feldgarden M."/>
            <person name="Kirby J."/>
            <person name="Kosoy M."/>
            <person name="Birtles R."/>
            <person name="Probert W.S."/>
            <person name="Chiaraviglio L."/>
            <person name="Young S.K."/>
            <person name="Zeng Q."/>
            <person name="Gargeya S."/>
            <person name="Fitzgerald M."/>
            <person name="Haas B."/>
            <person name="Abouelleil A."/>
            <person name="Alvarado L."/>
            <person name="Arachchi H.M."/>
            <person name="Berlin A."/>
            <person name="Chapman S.B."/>
            <person name="Gearin G."/>
            <person name="Goldberg J."/>
            <person name="Griggs A."/>
            <person name="Gujja S."/>
            <person name="Hansen M."/>
            <person name="Heiman D."/>
            <person name="Howarth C."/>
            <person name="Larimer J."/>
            <person name="Lui A."/>
            <person name="MacDonald P.J.P."/>
            <person name="McCowen C."/>
            <person name="Montmayeur A."/>
            <person name="Murphy C."/>
            <person name="Neiman D."/>
            <person name="Pearson M."/>
            <person name="Priest M."/>
            <person name="Roberts A."/>
            <person name="Saif S."/>
            <person name="Shea T."/>
            <person name="Sisk P."/>
            <person name="Stolte C."/>
            <person name="Sykes S."/>
            <person name="Wortman J."/>
            <person name="Nusbaum C."/>
            <person name="Birren B."/>
        </authorList>
    </citation>
    <scope>NUCLEOTIDE SEQUENCE [LARGE SCALE GENOMIC DNA]</scope>
    <source>
        <strain evidence="4 5">8TBB</strain>
    </source>
</reference>
<evidence type="ECO:0000256" key="1">
    <source>
        <dbReference type="ARBA" id="ARBA00022801"/>
    </source>
</evidence>
<dbReference type="InterPro" id="IPR051551">
    <property type="entry name" value="Autotransporter_adhesion"/>
</dbReference>
<feature type="domain" description="Autotransporter" evidence="3">
    <location>
        <begin position="977"/>
        <end position="1245"/>
    </location>
</feature>
<keyword evidence="1" id="KW-0378">Hydrolase</keyword>
<dbReference type="InterPro" id="IPR004899">
    <property type="entry name" value="Pertactin_central"/>
</dbReference>
<proteinExistence type="predicted"/>
<dbReference type="RefSeq" id="WP_004860251.1">
    <property type="nucleotide sequence ID" value="NZ_JH725052.1"/>
</dbReference>
<dbReference type="InterPro" id="IPR005546">
    <property type="entry name" value="Autotransporte_beta"/>
</dbReference>
<dbReference type="PANTHER" id="PTHR35037">
    <property type="entry name" value="C-TERMINAL REGION OF AIDA-LIKE PROTEIN"/>
    <property type="match status" value="1"/>
</dbReference>
<dbReference type="InterPro" id="IPR030930">
    <property type="entry name" value="AIDA"/>
</dbReference>
<dbReference type="InterPro" id="IPR012332">
    <property type="entry name" value="Autotransporter_pectin_lyase_C"/>
</dbReference>
<dbReference type="InterPro" id="IPR023827">
    <property type="entry name" value="Peptidase_S8_Asp-AS"/>
</dbReference>
<evidence type="ECO:0000256" key="2">
    <source>
        <dbReference type="SAM" id="SignalP"/>
    </source>
</evidence>
<dbReference type="PROSITE" id="PS00136">
    <property type="entry name" value="SUBTILASE_ASP"/>
    <property type="match status" value="1"/>
</dbReference>
<dbReference type="SUPFAM" id="SSF103515">
    <property type="entry name" value="Autotransporter"/>
    <property type="match status" value="1"/>
</dbReference>
<dbReference type="NCBIfam" id="TIGR04415">
    <property type="entry name" value="O_hepto_targRPT"/>
    <property type="match status" value="1"/>
</dbReference>
<name>A0A9P2W2W4_BARTA</name>
<dbReference type="InterPro" id="IPR011050">
    <property type="entry name" value="Pectin_lyase_fold/virulence"/>
</dbReference>
<dbReference type="Gene3D" id="2.160.20.20">
    <property type="match status" value="2"/>
</dbReference>
<organism evidence="4 5">
    <name type="scientific">Bartonella taylorii 8TBB</name>
    <dbReference type="NCBI Taxonomy" id="1094560"/>
    <lineage>
        <taxon>Bacteria</taxon>
        <taxon>Pseudomonadati</taxon>
        <taxon>Pseudomonadota</taxon>
        <taxon>Alphaproteobacteria</taxon>
        <taxon>Hyphomicrobiales</taxon>
        <taxon>Bartonellaceae</taxon>
        <taxon>Bartonella</taxon>
    </lineage>
</organism>
<dbReference type="Gene3D" id="2.40.128.130">
    <property type="entry name" value="Autotransporter beta-domain"/>
    <property type="match status" value="1"/>
</dbReference>
<dbReference type="Pfam" id="PF03797">
    <property type="entry name" value="Autotransporter"/>
    <property type="match status" value="1"/>
</dbReference>
<dbReference type="InterPro" id="IPR006315">
    <property type="entry name" value="OM_autotransptr_brl_dom"/>
</dbReference>
<gene>
    <name evidence="4" type="ORF">ME9_01208</name>
</gene>
<dbReference type="Pfam" id="PF03212">
    <property type="entry name" value="Pertactin"/>
    <property type="match status" value="2"/>
</dbReference>
<comment type="caution">
    <text evidence="4">The sequence shown here is derived from an EMBL/GenBank/DDBJ whole genome shotgun (WGS) entry which is preliminary data.</text>
</comment>
<accession>A0A9P2W2W4</accession>
<keyword evidence="5" id="KW-1185">Reference proteome</keyword>
<sequence>MQHKLRISFCALMASSFLVNIANAEEVTVLGEKSLTSVSVNEQLGEMGKNLDSENLIIKGGTVETVRNGKVSKGTLIGKYGLQSVEYGGQTEEVKVRGGEQIVLGDGSYAYNSEIHGEGETSGQQNVYDDGAAFFTDVMSGGEQNLSTWFGEVGGLAVDTRVFAGGLQSVFAGGKANTVTLEDGALQRVYAGGRVETLTINSGANSLIYSGAILQGEVKVNGSGRLRLYAGDKGQQTKAEEIILNGKEAKLYSIATEVDGSSSLIQKLSGEGSVIFTSTVSNSTESSPYYSLLYIDDLSGNIHFNLRANFAENYGDYLLVEKGVGNHTISVVDSGAEILNSFFHPLDLITDKRGKAHFSLKNHSGEKAEAVDGGAYMYDLKQKNSENGGGKIWYLAAAEKVSTAVITSPNTALPIPRSFGKEEDMTVLQDPIVSSYTNDFGIGEDIFILQSSVLSDDNVVYISDVGEVGVHKWSINNMVEGSGTLYIEAGGFSKNTTIANGGSEVVAEQGVSKSTIIYEGGQQRVEGGGTAMETEIYGGNQLVFGEGDVNDGVVSSTAYNTTIYGQGETLGQQSVYDDGVVSETKIMRGGVQNLAKWFADDEGFALKSGGLAMNTEVFEGGMQRVLTGGEADIVTLYAGAIQVVDAGGYVKNLTINSGANSWVFSGAILGEKITVNDLGQLHLYAGDYKLRTTVEDINLIGEESKLYSIAGISDGRSSYIQNLSGVGKVIFTSAEPSLHYSQLYIDNLSGSMHFNFNVSLAEGKGDTLFIQNGGGFHTISVVDSGIEIVDPSSKDLNLIVDQSGKAHFTLKKFSGAKISAVDGGTYTYGLKQKDGEDGSKKIWYLSAVYIDSFPRRGRSRRNLEHNQAVSVLSTIPIQEDLVNKSLCSNSSCLSNHHLPNEKQQSVVSTDNQSLADQMILRPSDQDQAFTQLRQEPSVSHFLTTPSTDAVLSMSVVPQLVFHNELQTVRAGRGILDRNKKNAALWTYAIKSKENIATGHTDFKLEQTGVVLGITGLSELTNGEFYIGGFGSYDQARVAHARGGISGITTYSIGAYATYFDHSGWYVDSILKYNRYQNGLKAVSTNGLDIEGNYTQWAVGSSFEAGYRIKTSKSSWLQPYAQFTWMQVEGKEIKLSNKMTGDIRPSTSLRSEVGLSLGYEFGLGIDTSSLVYITAAWLRENKDNNRTTINKLHKFTTDLSGNVGKLGVGLSSLVSDKLKLYAEAHYVKGRKVKQSLQGILGVRYSF</sequence>
<dbReference type="AlphaFoldDB" id="A0A9P2W2W4"/>
<dbReference type="PROSITE" id="PS51208">
    <property type="entry name" value="AUTOTRANSPORTER"/>
    <property type="match status" value="1"/>
</dbReference>
<protein>
    <submittedName>
        <fullName evidence="4">Outer membrane autotransporter barrel domain-containing protein</fullName>
    </submittedName>
</protein>
<dbReference type="NCBIfam" id="TIGR01414">
    <property type="entry name" value="autotrans_barl"/>
    <property type="match status" value="2"/>
</dbReference>
<dbReference type="SMART" id="SM00869">
    <property type="entry name" value="Autotransporter"/>
    <property type="match status" value="1"/>
</dbReference>
<evidence type="ECO:0000313" key="5">
    <source>
        <dbReference type="Proteomes" id="UP000002648"/>
    </source>
</evidence>
<evidence type="ECO:0000313" key="4">
    <source>
        <dbReference type="EMBL" id="EJF94287.1"/>
    </source>
</evidence>
<dbReference type="InterPro" id="IPR036709">
    <property type="entry name" value="Autotransporte_beta_dom_sf"/>
</dbReference>
<dbReference type="NCBIfam" id="NF040482">
    <property type="entry name" value="auto_BafA_Cterm"/>
    <property type="match status" value="1"/>
</dbReference>
<dbReference type="OrthoDB" id="7920344at2"/>
<dbReference type="SUPFAM" id="SSF51126">
    <property type="entry name" value="Pectin lyase-like"/>
    <property type="match status" value="2"/>
</dbReference>
<dbReference type="GO" id="GO:0016787">
    <property type="term" value="F:hydrolase activity"/>
    <property type="evidence" value="ECO:0007669"/>
    <property type="project" value="UniProtKB-KW"/>
</dbReference>
<feature type="signal peptide" evidence="2">
    <location>
        <begin position="1"/>
        <end position="24"/>
    </location>
</feature>
<feature type="chain" id="PRO_5040388526" evidence="2">
    <location>
        <begin position="25"/>
        <end position="1245"/>
    </location>
</feature>
<evidence type="ECO:0000259" key="3">
    <source>
        <dbReference type="PROSITE" id="PS51208"/>
    </source>
</evidence>
<dbReference type="Proteomes" id="UP000002648">
    <property type="component" value="Unassembled WGS sequence"/>
</dbReference>
<dbReference type="GO" id="GO:0019867">
    <property type="term" value="C:outer membrane"/>
    <property type="evidence" value="ECO:0007669"/>
    <property type="project" value="InterPro"/>
</dbReference>
<dbReference type="EMBL" id="AIMD01000035">
    <property type="protein sequence ID" value="EJF94287.1"/>
    <property type="molecule type" value="Genomic_DNA"/>
</dbReference>
<dbReference type="PANTHER" id="PTHR35037:SF7">
    <property type="entry name" value="AUTOTRANSPORTER"/>
    <property type="match status" value="1"/>
</dbReference>
<keyword evidence="2" id="KW-0732">Signal</keyword>